<proteinExistence type="predicted"/>
<evidence type="ECO:0000256" key="1">
    <source>
        <dbReference type="SAM" id="MobiDB-lite"/>
    </source>
</evidence>
<name>A0AAV6YMW1_ENGPU</name>
<feature type="compositionally biased region" description="Acidic residues" evidence="1">
    <location>
        <begin position="45"/>
        <end position="55"/>
    </location>
</feature>
<keyword evidence="3" id="KW-1185">Reference proteome</keyword>
<reference evidence="2" key="1">
    <citation type="thesis" date="2020" institute="ProQuest LLC" country="789 East Eisenhower Parkway, Ann Arbor, MI, USA">
        <title>Comparative Genomics and Chromosome Evolution.</title>
        <authorList>
            <person name="Mudd A.B."/>
        </authorList>
    </citation>
    <scope>NUCLEOTIDE SEQUENCE</scope>
    <source>
        <strain evidence="2">237g6f4</strain>
        <tissue evidence="2">Blood</tissue>
    </source>
</reference>
<feature type="compositionally biased region" description="Acidic residues" evidence="1">
    <location>
        <begin position="62"/>
        <end position="99"/>
    </location>
</feature>
<dbReference type="EMBL" id="WNYA01020605">
    <property type="protein sequence ID" value="KAG8538507.1"/>
    <property type="molecule type" value="Genomic_DNA"/>
</dbReference>
<dbReference type="Proteomes" id="UP000824782">
    <property type="component" value="Unassembled WGS sequence"/>
</dbReference>
<sequence length="119" mass="13732">METRVKTLHTMSRLSGKLYLLITQVAAAENSQKLKLNQEAKLVYEEESSEDELLEDEHNTESDDNWEEGEEEAEREGEFDESEEEEEDEEGEEEEEEEMVVDKVNGDSDVDPGNESEEE</sequence>
<evidence type="ECO:0000313" key="3">
    <source>
        <dbReference type="Proteomes" id="UP000824782"/>
    </source>
</evidence>
<comment type="caution">
    <text evidence="2">The sequence shown here is derived from an EMBL/GenBank/DDBJ whole genome shotgun (WGS) entry which is preliminary data.</text>
</comment>
<evidence type="ECO:0000313" key="2">
    <source>
        <dbReference type="EMBL" id="KAG8538507.1"/>
    </source>
</evidence>
<dbReference type="AlphaFoldDB" id="A0AAV6YMW1"/>
<gene>
    <name evidence="2" type="ORF">GDO81_022509</name>
</gene>
<protein>
    <submittedName>
        <fullName evidence="2">Uncharacterized protein</fullName>
    </submittedName>
</protein>
<feature type="region of interest" description="Disordered" evidence="1">
    <location>
        <begin position="44"/>
        <end position="119"/>
    </location>
</feature>
<feature type="compositionally biased region" description="Acidic residues" evidence="1">
    <location>
        <begin position="108"/>
        <end position="119"/>
    </location>
</feature>
<organism evidence="2 3">
    <name type="scientific">Engystomops pustulosus</name>
    <name type="common">Tungara frog</name>
    <name type="synonym">Physalaemus pustulosus</name>
    <dbReference type="NCBI Taxonomy" id="76066"/>
    <lineage>
        <taxon>Eukaryota</taxon>
        <taxon>Metazoa</taxon>
        <taxon>Chordata</taxon>
        <taxon>Craniata</taxon>
        <taxon>Vertebrata</taxon>
        <taxon>Euteleostomi</taxon>
        <taxon>Amphibia</taxon>
        <taxon>Batrachia</taxon>
        <taxon>Anura</taxon>
        <taxon>Neobatrachia</taxon>
        <taxon>Hyloidea</taxon>
        <taxon>Leptodactylidae</taxon>
        <taxon>Leiuperinae</taxon>
        <taxon>Engystomops</taxon>
    </lineage>
</organism>
<accession>A0AAV6YMW1</accession>